<dbReference type="RefSeq" id="WP_153862667.1">
    <property type="nucleotide sequence ID" value="NZ_WJQR01000014.1"/>
</dbReference>
<feature type="signal peptide" evidence="1">
    <location>
        <begin position="1"/>
        <end position="20"/>
    </location>
</feature>
<protein>
    <submittedName>
        <fullName evidence="2">Extracellular solute-binding protein</fullName>
    </submittedName>
</protein>
<dbReference type="Pfam" id="PF13416">
    <property type="entry name" value="SBP_bac_8"/>
    <property type="match status" value="1"/>
</dbReference>
<keyword evidence="1" id="KW-0732">Signal</keyword>
<gene>
    <name evidence="2" type="ORF">GIY11_11315</name>
</gene>
<dbReference type="InterPro" id="IPR050490">
    <property type="entry name" value="Bact_solute-bd_prot1"/>
</dbReference>
<dbReference type="PROSITE" id="PS51257">
    <property type="entry name" value="PROKAR_LIPOPROTEIN"/>
    <property type="match status" value="1"/>
</dbReference>
<reference evidence="2 3" key="1">
    <citation type="submission" date="2019-11" db="EMBL/GenBank/DDBJ databases">
        <title>Characterisation of Fundicoccus ignavus gen. nov. sp. nov., a novel genus of the family Aerococcaceae isolated from bulk tank milk.</title>
        <authorList>
            <person name="Siebert A."/>
            <person name="Huptas C."/>
            <person name="Wenning M."/>
            <person name="Scherer S."/>
            <person name="Doll E.V."/>
        </authorList>
    </citation>
    <scope>NUCLEOTIDE SEQUENCE [LARGE SCALE GENOMIC DNA]</scope>
    <source>
        <strain evidence="2 3">DSM 109653</strain>
    </source>
</reference>
<sequence length="544" mass="61527">MKKKPFVLGTTLLTATLLLAGCGNNGGSGTSAADYELENVEFPLKEKVTLHLMTSSSPLAPSDPNEKLIFSRLEEETGVHIEWNNIADDYAEKRNLAIAAGDLPDAMFNAEASDKELLAWAEDGVIVPVNDLVDKYMPNLKAIYEKYPEYKELATAPDGNMYSFPWIEELGEGKESIHTVNGMAWINVEWLDNLGLEMPETTDDLMVVLEAFKNEDPNGNGEADEIPMSFIDGNGNEDFKMLLAAFGGDGDNDNHLVVNNDRSLNYTADDDSYREGIEYFSELYQKGLIDEEVFEHNWNSYVSKGNDQRYGVYFTWDKANVTGANDSYDVLPVLEGPHGDKKVTRTNNFGFFRGRFVVTSVNKNLELTARWADKMYDPIQSVQNNWGTYGDEEQQNIFTLGTNEAGEPMLQHAPLDGTAPGELRQKTEAGGPLAVLDEYYGVYTTSPDDAQWRLDLMHEHYLEFIENDYNFPQMFMNVEDANRIDQILADLNPYIYQQRAEWIIGGITDESWDNYLAELERLNLSELMEIYERNYDTYISNSGE</sequence>
<dbReference type="SUPFAM" id="SSF53850">
    <property type="entry name" value="Periplasmic binding protein-like II"/>
    <property type="match status" value="1"/>
</dbReference>
<accession>A0A844BQR7</accession>
<name>A0A844BQR7_9LACT</name>
<organism evidence="2 3">
    <name type="scientific">Fundicoccus ignavus</name>
    <dbReference type="NCBI Taxonomy" id="2664442"/>
    <lineage>
        <taxon>Bacteria</taxon>
        <taxon>Bacillati</taxon>
        <taxon>Bacillota</taxon>
        <taxon>Bacilli</taxon>
        <taxon>Lactobacillales</taxon>
        <taxon>Aerococcaceae</taxon>
        <taxon>Fundicoccus</taxon>
    </lineage>
</organism>
<dbReference type="Proteomes" id="UP000469870">
    <property type="component" value="Unassembled WGS sequence"/>
</dbReference>
<dbReference type="EMBL" id="WJQR01000014">
    <property type="protein sequence ID" value="MRI82598.1"/>
    <property type="molecule type" value="Genomic_DNA"/>
</dbReference>
<feature type="chain" id="PRO_5038400772" evidence="1">
    <location>
        <begin position="21"/>
        <end position="544"/>
    </location>
</feature>
<dbReference type="InterPro" id="IPR006059">
    <property type="entry name" value="SBP"/>
</dbReference>
<evidence type="ECO:0000313" key="3">
    <source>
        <dbReference type="Proteomes" id="UP000469870"/>
    </source>
</evidence>
<evidence type="ECO:0000313" key="2">
    <source>
        <dbReference type="EMBL" id="MRI82598.1"/>
    </source>
</evidence>
<dbReference type="PANTHER" id="PTHR43649">
    <property type="entry name" value="ARABINOSE-BINDING PROTEIN-RELATED"/>
    <property type="match status" value="1"/>
</dbReference>
<evidence type="ECO:0000256" key="1">
    <source>
        <dbReference type="SAM" id="SignalP"/>
    </source>
</evidence>
<dbReference type="Gene3D" id="3.40.190.10">
    <property type="entry name" value="Periplasmic binding protein-like II"/>
    <property type="match status" value="2"/>
</dbReference>
<comment type="caution">
    <text evidence="2">The sequence shown here is derived from an EMBL/GenBank/DDBJ whole genome shotgun (WGS) entry which is preliminary data.</text>
</comment>
<dbReference type="AlphaFoldDB" id="A0A844BQR7"/>
<proteinExistence type="predicted"/>
<dbReference type="PANTHER" id="PTHR43649:SF17">
    <property type="entry name" value="ABC TRANSPORTER SOLUTE BINDING PROTEIN-SUGAR TRANSPORT"/>
    <property type="match status" value="1"/>
</dbReference>